<keyword evidence="2 7" id="KW-0251">Elongation factor</keyword>
<dbReference type="Proteomes" id="UP000199529">
    <property type="component" value="Unassembled WGS sequence"/>
</dbReference>
<dbReference type="Pfam" id="PF03143">
    <property type="entry name" value="GTP_EFTU_D3"/>
    <property type="match status" value="1"/>
</dbReference>
<dbReference type="InterPro" id="IPR050055">
    <property type="entry name" value="EF-Tu_GTPase"/>
</dbReference>
<accession>A0A1H3HXW0</accession>
<evidence type="ECO:0000256" key="5">
    <source>
        <dbReference type="SAM" id="MobiDB-lite"/>
    </source>
</evidence>
<protein>
    <submittedName>
        <fullName evidence="7">Elongation factor Tu C-terminal domain-containing protein</fullName>
    </submittedName>
</protein>
<feature type="region of interest" description="Disordered" evidence="5">
    <location>
        <begin position="329"/>
        <end position="353"/>
    </location>
</feature>
<keyword evidence="4" id="KW-0342">GTP-binding</keyword>
<dbReference type="Gene3D" id="2.40.30.10">
    <property type="entry name" value="Translation factors"/>
    <property type="match status" value="1"/>
</dbReference>
<dbReference type="STRING" id="418495.SAMN05216215_1021120"/>
<evidence type="ECO:0000256" key="4">
    <source>
        <dbReference type="ARBA" id="ARBA00023134"/>
    </source>
</evidence>
<keyword evidence="3" id="KW-0648">Protein biosynthesis</keyword>
<dbReference type="SUPFAM" id="SSF50465">
    <property type="entry name" value="EF-Tu/eEF-1alpha/eIF2-gamma C-terminal domain"/>
    <property type="match status" value="1"/>
</dbReference>
<feature type="region of interest" description="Disordered" evidence="5">
    <location>
        <begin position="526"/>
        <end position="549"/>
    </location>
</feature>
<dbReference type="FunFam" id="2.40.30.10:FF:000002">
    <property type="entry name" value="Elongation factor Tu"/>
    <property type="match status" value="1"/>
</dbReference>
<keyword evidence="8" id="KW-1185">Reference proteome</keyword>
<feature type="domain" description="Translation elongation factor EFTu/EF1A C-terminal" evidence="6">
    <location>
        <begin position="549"/>
        <end position="640"/>
    </location>
</feature>
<evidence type="ECO:0000256" key="2">
    <source>
        <dbReference type="ARBA" id="ARBA00022768"/>
    </source>
</evidence>
<sequence>MSDHVAQPVRFSGYDSEVISSYPSAGQCDYALILPHVVLNRAPLPWERAMSRSGASGPRAPWLALLVFAENELPDDPYAAGLAVTRSVGELLSPAEPDTLGPALDVPAETEAAMCRTIDVPASLLSAAVPSEAELSCLARTREVSDPQALSGGEILAEGEYAVITANRFPRPAGSYAVHLVSLEGYQGHLPADGTRVRLASLWSWSFSHDPGGRLDVAGLLKDLATRRPGTEDGVGQDARELLDRGYVPVSLRAASGESTYAWYRGPFTPVQSPSIPVAGAEIYEAEHGLFDVSYAAAWTLGRSIALTDPDYTAEMVRARRQLADCAPNLTDVPAAPSAGEAPPAADSETARAQERLAATANQRGASLAARLDDLTLLAGVPLPALVPDPALLPPESLRLFRIDQAWIEALVAGAQSTGTHTELDARLAPYLDQAIARATTAEPPRAGVLIKSALVPAWPDFELTATRDGSPVPELRRAHPAPDVLLCLFDDVPDEIDLREPGQGIHFGIDTTSNPTGLISLRHFTTGQDRHPDSSVSDETIKSDTPPPHTTFVADVHLLSREQGGRQNPIFNRYHPEFSFPTDDVTGTIALHNSTEMVMPGDNAEMTVNLIQPVAMEEGLRFTIREGGRTVGTGVVSQVL</sequence>
<proteinExistence type="predicted"/>
<keyword evidence="1" id="KW-0547">Nucleotide-binding</keyword>
<evidence type="ECO:0000259" key="6">
    <source>
        <dbReference type="Pfam" id="PF03143"/>
    </source>
</evidence>
<dbReference type="PANTHER" id="PTHR43721">
    <property type="entry name" value="ELONGATION FACTOR TU-RELATED"/>
    <property type="match status" value="1"/>
</dbReference>
<dbReference type="CDD" id="cd03707">
    <property type="entry name" value="EFTU_III"/>
    <property type="match status" value="1"/>
</dbReference>
<dbReference type="InterPro" id="IPR009001">
    <property type="entry name" value="Transl_elong_EF1A/Init_IF2_C"/>
</dbReference>
<dbReference type="PANTHER" id="PTHR43721:SF22">
    <property type="entry name" value="ELONGATION FACTOR TU, MITOCHONDRIAL"/>
    <property type="match status" value="1"/>
</dbReference>
<dbReference type="AlphaFoldDB" id="A0A1H3HXW0"/>
<organism evidence="7 8">
    <name type="scientific">Saccharopolyspora shandongensis</name>
    <dbReference type="NCBI Taxonomy" id="418495"/>
    <lineage>
        <taxon>Bacteria</taxon>
        <taxon>Bacillati</taxon>
        <taxon>Actinomycetota</taxon>
        <taxon>Actinomycetes</taxon>
        <taxon>Pseudonocardiales</taxon>
        <taxon>Pseudonocardiaceae</taxon>
        <taxon>Saccharopolyspora</taxon>
    </lineage>
</organism>
<feature type="compositionally biased region" description="Low complexity" evidence="5">
    <location>
        <begin position="334"/>
        <end position="346"/>
    </location>
</feature>
<dbReference type="GO" id="GO:0003746">
    <property type="term" value="F:translation elongation factor activity"/>
    <property type="evidence" value="ECO:0007669"/>
    <property type="project" value="UniProtKB-KW"/>
</dbReference>
<evidence type="ECO:0000256" key="3">
    <source>
        <dbReference type="ARBA" id="ARBA00022917"/>
    </source>
</evidence>
<evidence type="ECO:0000313" key="8">
    <source>
        <dbReference type="Proteomes" id="UP000199529"/>
    </source>
</evidence>
<dbReference type="InterPro" id="IPR004160">
    <property type="entry name" value="Transl_elong_EFTu/EF1A_C"/>
</dbReference>
<evidence type="ECO:0000313" key="7">
    <source>
        <dbReference type="EMBL" id="SDY19658.1"/>
    </source>
</evidence>
<dbReference type="GO" id="GO:0005525">
    <property type="term" value="F:GTP binding"/>
    <property type="evidence" value="ECO:0007669"/>
    <property type="project" value="UniProtKB-KW"/>
</dbReference>
<gene>
    <name evidence="7" type="ORF">SAMN05216215_1021120</name>
</gene>
<name>A0A1H3HXW0_9PSEU</name>
<evidence type="ECO:0000256" key="1">
    <source>
        <dbReference type="ARBA" id="ARBA00022741"/>
    </source>
</evidence>
<reference evidence="8" key="1">
    <citation type="submission" date="2016-10" db="EMBL/GenBank/DDBJ databases">
        <authorList>
            <person name="Varghese N."/>
            <person name="Submissions S."/>
        </authorList>
    </citation>
    <scope>NUCLEOTIDE SEQUENCE [LARGE SCALE GENOMIC DNA]</scope>
    <source>
        <strain evidence="8">CGMCC 4.3530</strain>
    </source>
</reference>
<dbReference type="EMBL" id="FNOK01000021">
    <property type="protein sequence ID" value="SDY19658.1"/>
    <property type="molecule type" value="Genomic_DNA"/>
</dbReference>